<feature type="domain" description="Calcineurin-like phosphoesterase" evidence="1">
    <location>
        <begin position="4"/>
        <end position="130"/>
    </location>
</feature>
<dbReference type="PANTHER" id="PTHR42850:SF7">
    <property type="entry name" value="BIS(5'-NUCLEOSYL)-TETRAPHOSPHATASE PRPE [ASYMMETRICAL]"/>
    <property type="match status" value="1"/>
</dbReference>
<protein>
    <submittedName>
        <fullName evidence="2">Phosphoesterase</fullName>
    </submittedName>
</protein>
<sequence>MYDIIGDIHGYASALKRLLEKLDYRKSDGAYRHPDRKVLFLGDYIDRGPEVRETLRLVRQMVDAGQAIALMGNHELNAIFYNEPDGRGGYLRPHSEKNRKQHRETLKDFEGNRDDYQSYISWFKTLPLFHETESFRAIHACWDSSMIDELQNHVEGNMLPDEDFREAGDRNTRLYDLLETLLKGREVTLPEGLSFRDKDGHRRDEVRVRWWLDPQKVTLEDWSFAEEMEGSTNGNFDPADYQDGYYTEDEKPVFFGHYWLSGKPELERSNVCCLDYSIGKGEKLAAYRHEGEEELVESKLNWVEWQGR</sequence>
<dbReference type="PANTHER" id="PTHR42850">
    <property type="entry name" value="METALLOPHOSPHOESTERASE"/>
    <property type="match status" value="1"/>
</dbReference>
<dbReference type="InterPro" id="IPR006186">
    <property type="entry name" value="Ser/Thr-sp_prot-phosphatase"/>
</dbReference>
<dbReference type="InterPro" id="IPR004843">
    <property type="entry name" value="Calcineurin-like_PHP"/>
</dbReference>
<comment type="caution">
    <text evidence="2">The sequence shown here is derived from an EMBL/GenBank/DDBJ whole genome shotgun (WGS) entry which is preliminary data.</text>
</comment>
<organism evidence="2 3">
    <name type="scientific">Halalkalibaculum roseum</name>
    <dbReference type="NCBI Taxonomy" id="2709311"/>
    <lineage>
        <taxon>Bacteria</taxon>
        <taxon>Pseudomonadati</taxon>
        <taxon>Balneolota</taxon>
        <taxon>Balneolia</taxon>
        <taxon>Balneolales</taxon>
        <taxon>Balneolaceae</taxon>
        <taxon>Halalkalibaculum</taxon>
    </lineage>
</organism>
<keyword evidence="3" id="KW-1185">Reference proteome</keyword>
<dbReference type="InterPro" id="IPR050126">
    <property type="entry name" value="Ap4A_hydrolase"/>
</dbReference>
<proteinExistence type="predicted"/>
<name>A0A6M1SSE0_9BACT</name>
<dbReference type="PRINTS" id="PR00114">
    <property type="entry name" value="STPHPHTASE"/>
</dbReference>
<dbReference type="GO" id="GO:0005737">
    <property type="term" value="C:cytoplasm"/>
    <property type="evidence" value="ECO:0007669"/>
    <property type="project" value="TreeGrafter"/>
</dbReference>
<dbReference type="Proteomes" id="UP000473278">
    <property type="component" value="Unassembled WGS sequence"/>
</dbReference>
<dbReference type="AlphaFoldDB" id="A0A6M1SSE0"/>
<evidence type="ECO:0000259" key="1">
    <source>
        <dbReference type="Pfam" id="PF00149"/>
    </source>
</evidence>
<dbReference type="SUPFAM" id="SSF56300">
    <property type="entry name" value="Metallo-dependent phosphatases"/>
    <property type="match status" value="1"/>
</dbReference>
<dbReference type="GO" id="GO:0016791">
    <property type="term" value="F:phosphatase activity"/>
    <property type="evidence" value="ECO:0007669"/>
    <property type="project" value="TreeGrafter"/>
</dbReference>
<reference evidence="2 3" key="1">
    <citation type="submission" date="2020-02" db="EMBL/GenBank/DDBJ databases">
        <title>Balneolaceae bacterium YR4-1, complete genome.</title>
        <authorList>
            <person name="Li Y."/>
            <person name="Wu S."/>
        </authorList>
    </citation>
    <scope>NUCLEOTIDE SEQUENCE [LARGE SCALE GENOMIC DNA]</scope>
    <source>
        <strain evidence="2 3">YR4-1</strain>
    </source>
</reference>
<dbReference type="RefSeq" id="WP_165143680.1">
    <property type="nucleotide sequence ID" value="NZ_JAALLT010000004.1"/>
</dbReference>
<dbReference type="Gene3D" id="3.60.21.10">
    <property type="match status" value="1"/>
</dbReference>
<accession>A0A6M1SSE0</accession>
<evidence type="ECO:0000313" key="3">
    <source>
        <dbReference type="Proteomes" id="UP000473278"/>
    </source>
</evidence>
<dbReference type="InterPro" id="IPR029052">
    <property type="entry name" value="Metallo-depent_PP-like"/>
</dbReference>
<dbReference type="EMBL" id="JAALLT010000004">
    <property type="protein sequence ID" value="NGP77989.1"/>
    <property type="molecule type" value="Genomic_DNA"/>
</dbReference>
<evidence type="ECO:0000313" key="2">
    <source>
        <dbReference type="EMBL" id="NGP77989.1"/>
    </source>
</evidence>
<gene>
    <name evidence="2" type="ORF">G3570_15170</name>
</gene>
<dbReference type="Pfam" id="PF00149">
    <property type="entry name" value="Metallophos"/>
    <property type="match status" value="1"/>
</dbReference>